<organism evidence="2 3">
    <name type="scientific">Oikopleura dioica</name>
    <name type="common">Tunicate</name>
    <dbReference type="NCBI Taxonomy" id="34765"/>
    <lineage>
        <taxon>Eukaryota</taxon>
        <taxon>Metazoa</taxon>
        <taxon>Chordata</taxon>
        <taxon>Tunicata</taxon>
        <taxon>Appendicularia</taxon>
        <taxon>Copelata</taxon>
        <taxon>Oikopleuridae</taxon>
        <taxon>Oikopleura</taxon>
    </lineage>
</organism>
<keyword evidence="3" id="KW-1185">Reference proteome</keyword>
<dbReference type="Proteomes" id="UP001158576">
    <property type="component" value="Chromosome XSR"/>
</dbReference>
<evidence type="ECO:0000313" key="3">
    <source>
        <dbReference type="Proteomes" id="UP001158576"/>
    </source>
</evidence>
<keyword evidence="1" id="KW-0472">Membrane</keyword>
<evidence type="ECO:0000256" key="1">
    <source>
        <dbReference type="SAM" id="Phobius"/>
    </source>
</evidence>
<proteinExistence type="predicted"/>
<name>A0ABN7SCX6_OIKDI</name>
<keyword evidence="1" id="KW-1133">Transmembrane helix</keyword>
<gene>
    <name evidence="2" type="ORF">OKIOD_LOCUS6861</name>
</gene>
<protein>
    <submittedName>
        <fullName evidence="2">Oidioi.mRNA.OKI2018_I69.XSR.g15303.t1.cds</fullName>
    </submittedName>
</protein>
<dbReference type="EMBL" id="OU015569">
    <property type="protein sequence ID" value="CAG5097946.1"/>
    <property type="molecule type" value="Genomic_DNA"/>
</dbReference>
<keyword evidence="1" id="KW-0812">Transmembrane</keyword>
<feature type="transmembrane region" description="Helical" evidence="1">
    <location>
        <begin position="37"/>
        <end position="58"/>
    </location>
</feature>
<evidence type="ECO:0000313" key="2">
    <source>
        <dbReference type="EMBL" id="CAG5097946.1"/>
    </source>
</evidence>
<accession>A0ABN7SCX6</accession>
<sequence length="76" mass="8545">MGKSPNPTADGKCMCCNCEQILEQDDLRKAFTKNTKGTLCCLCLLTGPLAPIIAYLFFREEMHVCPSCKRECIHNF</sequence>
<reference evidence="2 3" key="1">
    <citation type="submission" date="2021-04" db="EMBL/GenBank/DDBJ databases">
        <authorList>
            <person name="Bliznina A."/>
        </authorList>
    </citation>
    <scope>NUCLEOTIDE SEQUENCE [LARGE SCALE GENOMIC DNA]</scope>
</reference>